<dbReference type="GO" id="GO:0008860">
    <property type="term" value="F:ferredoxin-NAD+ reductase activity"/>
    <property type="evidence" value="ECO:0007669"/>
    <property type="project" value="UniProtKB-EC"/>
</dbReference>
<dbReference type="InterPro" id="IPR016156">
    <property type="entry name" value="FAD/NAD-linked_Rdtase_dimer_sf"/>
</dbReference>
<dbReference type="RefSeq" id="WP_224010992.1">
    <property type="nucleotide sequence ID" value="NZ_CAJZAF010000081.1"/>
</dbReference>
<dbReference type="Pfam" id="PF07992">
    <property type="entry name" value="Pyr_redox_2"/>
    <property type="match status" value="1"/>
</dbReference>
<dbReference type="PANTHER" id="PTHR43557:SF2">
    <property type="entry name" value="RIESKE DOMAIN-CONTAINING PROTEIN-RELATED"/>
    <property type="match status" value="1"/>
</dbReference>
<dbReference type="InterPro" id="IPR023753">
    <property type="entry name" value="FAD/NAD-binding_dom"/>
</dbReference>
<keyword evidence="3" id="KW-0274">FAD</keyword>
<dbReference type="EMBL" id="CAJZAF010000081">
    <property type="protein sequence ID" value="CAG9187575.1"/>
    <property type="molecule type" value="Genomic_DNA"/>
</dbReference>
<evidence type="ECO:0000313" key="7">
    <source>
        <dbReference type="EMBL" id="CAG9187575.1"/>
    </source>
</evidence>
<evidence type="ECO:0000259" key="6">
    <source>
        <dbReference type="Pfam" id="PF14759"/>
    </source>
</evidence>
<keyword evidence="2" id="KW-0285">Flavoprotein</keyword>
<dbReference type="Proteomes" id="UP000701702">
    <property type="component" value="Unassembled WGS sequence"/>
</dbReference>
<reference evidence="7 8" key="1">
    <citation type="submission" date="2021-08" db="EMBL/GenBank/DDBJ databases">
        <authorList>
            <person name="Peeters C."/>
        </authorList>
    </citation>
    <scope>NUCLEOTIDE SEQUENCE [LARGE SCALE GENOMIC DNA]</scope>
    <source>
        <strain evidence="7 8">LMG 23994</strain>
    </source>
</reference>
<evidence type="ECO:0000259" key="5">
    <source>
        <dbReference type="Pfam" id="PF07992"/>
    </source>
</evidence>
<proteinExistence type="predicted"/>
<keyword evidence="8" id="KW-1185">Reference proteome</keyword>
<dbReference type="Pfam" id="PF14759">
    <property type="entry name" value="Reductase_C"/>
    <property type="match status" value="1"/>
</dbReference>
<dbReference type="SUPFAM" id="SSF51905">
    <property type="entry name" value="FAD/NAD(P)-binding domain"/>
    <property type="match status" value="2"/>
</dbReference>
<evidence type="ECO:0000256" key="3">
    <source>
        <dbReference type="ARBA" id="ARBA00022827"/>
    </source>
</evidence>
<evidence type="ECO:0000256" key="4">
    <source>
        <dbReference type="ARBA" id="ARBA00023002"/>
    </source>
</evidence>
<dbReference type="Gene3D" id="3.30.390.30">
    <property type="match status" value="1"/>
</dbReference>
<gene>
    <name evidence="7" type="primary">andAa</name>
    <name evidence="7" type="ORF">LMG23994_07020</name>
</gene>
<dbReference type="SUPFAM" id="SSF55424">
    <property type="entry name" value="FAD/NAD-linked reductases, dimerisation (C-terminal) domain"/>
    <property type="match status" value="1"/>
</dbReference>
<sequence>MGDRHIVIVGAGHAGGRVVQHLLARQYDGRLTMIGEEEFPPYERPALSKEALLGERNVNDLYLCSEDFWRSSKNMRWVQSRAVAVDGQRKAVRIATGEEIEFDDLVVATGGRARTLKIPGGNLPGVYTLRTIADCLALREVLHKDCHVAIVGAGVIGMEVAATAAKLGASVTVLEAGKQILGRCLPPFAAEWLREVHRSHGARIETEIDVSEIAASGKKLTVHATRGNGEGIVVEVDIVLAAIGIECEVDFLSGTGIATRNGIPVGADCRSPVASWCLAVGDVSLAYNNHYESAVRQETWRNAENQAQAVAEFLLGRVDPYIEIPWMWTDQFEHNIQVVGRPELGKDTVVRRAETGELAAVFCLQDEQLVAGVLINTGRDRKSLEKLIRSKKRASRDDLANPSIPLKGLCG</sequence>
<accession>A0ABN7ZRI0</accession>
<feature type="domain" description="FAD/NAD(P)-binding" evidence="5">
    <location>
        <begin position="5"/>
        <end position="307"/>
    </location>
</feature>
<dbReference type="EC" id="1.18.1.3" evidence="7"/>
<dbReference type="Gene3D" id="3.50.50.60">
    <property type="entry name" value="FAD/NAD(P)-binding domain"/>
    <property type="match status" value="2"/>
</dbReference>
<evidence type="ECO:0000256" key="1">
    <source>
        <dbReference type="ARBA" id="ARBA00001974"/>
    </source>
</evidence>
<dbReference type="InterPro" id="IPR028202">
    <property type="entry name" value="Reductase_C"/>
</dbReference>
<evidence type="ECO:0000313" key="8">
    <source>
        <dbReference type="Proteomes" id="UP000701702"/>
    </source>
</evidence>
<dbReference type="InterPro" id="IPR050446">
    <property type="entry name" value="FAD-oxidoreductase/Apoptosis"/>
</dbReference>
<feature type="domain" description="Reductase C-terminal" evidence="6">
    <location>
        <begin position="326"/>
        <end position="409"/>
    </location>
</feature>
<evidence type="ECO:0000256" key="2">
    <source>
        <dbReference type="ARBA" id="ARBA00022630"/>
    </source>
</evidence>
<comment type="cofactor">
    <cofactor evidence="1">
        <name>FAD</name>
        <dbReference type="ChEBI" id="CHEBI:57692"/>
    </cofactor>
</comment>
<comment type="caution">
    <text evidence="7">The sequence shown here is derived from an EMBL/GenBank/DDBJ whole genome shotgun (WGS) entry which is preliminary data.</text>
</comment>
<keyword evidence="4 7" id="KW-0560">Oxidoreductase</keyword>
<dbReference type="InterPro" id="IPR036188">
    <property type="entry name" value="FAD/NAD-bd_sf"/>
</dbReference>
<protein>
    <submittedName>
        <fullName evidence="7">Anthranilate 1,2-dioxygenase system ferredoxin--NAD(+) reductase component</fullName>
        <ecNumber evidence="7">1.18.1.3</ecNumber>
    </submittedName>
</protein>
<dbReference type="PANTHER" id="PTHR43557">
    <property type="entry name" value="APOPTOSIS-INDUCING FACTOR 1"/>
    <property type="match status" value="1"/>
</dbReference>
<name>A0ABN7ZRI0_9BURK</name>
<dbReference type="PRINTS" id="PR00368">
    <property type="entry name" value="FADPNR"/>
</dbReference>
<organism evidence="7 8">
    <name type="scientific">Cupriavidus pinatubonensis</name>
    <dbReference type="NCBI Taxonomy" id="248026"/>
    <lineage>
        <taxon>Bacteria</taxon>
        <taxon>Pseudomonadati</taxon>
        <taxon>Pseudomonadota</taxon>
        <taxon>Betaproteobacteria</taxon>
        <taxon>Burkholderiales</taxon>
        <taxon>Burkholderiaceae</taxon>
        <taxon>Cupriavidus</taxon>
    </lineage>
</organism>
<dbReference type="PRINTS" id="PR00411">
    <property type="entry name" value="PNDRDTASEI"/>
</dbReference>